<accession>A0A8B8DL86</accession>
<evidence type="ECO:0000259" key="2">
    <source>
        <dbReference type="PROSITE" id="PS50041"/>
    </source>
</evidence>
<dbReference type="OrthoDB" id="6162518at2759"/>
<dbReference type="InterPro" id="IPR016186">
    <property type="entry name" value="C-type_lectin-like/link_sf"/>
</dbReference>
<dbReference type="Pfam" id="PF00059">
    <property type="entry name" value="Lectin_C"/>
    <property type="match status" value="1"/>
</dbReference>
<reference evidence="4" key="1">
    <citation type="submission" date="2025-08" db="UniProtKB">
        <authorList>
            <consortium name="RefSeq"/>
        </authorList>
    </citation>
    <scope>IDENTIFICATION</scope>
    <source>
        <tissue evidence="4">Whole sample</tissue>
    </source>
</reference>
<dbReference type="SUPFAM" id="SSF56436">
    <property type="entry name" value="C-type lectin-like"/>
    <property type="match status" value="1"/>
</dbReference>
<dbReference type="CDD" id="cd00037">
    <property type="entry name" value="CLECT"/>
    <property type="match status" value="1"/>
</dbReference>
<dbReference type="SMART" id="SM00034">
    <property type="entry name" value="CLECT"/>
    <property type="match status" value="1"/>
</dbReference>
<evidence type="ECO:0000313" key="4">
    <source>
        <dbReference type="RefSeq" id="XP_022328533.1"/>
    </source>
</evidence>
<dbReference type="PROSITE" id="PS50041">
    <property type="entry name" value="C_TYPE_LECTIN_2"/>
    <property type="match status" value="1"/>
</dbReference>
<proteinExistence type="predicted"/>
<feature type="domain" description="C-type lectin" evidence="2">
    <location>
        <begin position="355"/>
        <end position="467"/>
    </location>
</feature>
<dbReference type="PANTHER" id="PTHR22803">
    <property type="entry name" value="MANNOSE, PHOSPHOLIPASE, LECTIN RECEPTOR RELATED"/>
    <property type="match status" value="1"/>
</dbReference>
<dbReference type="KEGG" id="cvn:111127590"/>
<sequence>MIVFCFFGFRLWCLTVQSCYVPALALLISSIIQGSFAAISCFNCPDRVAYPRDCPFITKCGDHEICYVDQFVSPDGHVFFRSGCRSKAMCGFGGGRRDIPVERRQVGVGGEIKVCEECCSSDHCNYGGCGQKTLPPPSQRGPICYNCFQQQSEDGCNRVTVCPEDCECHIMRAPDANFDLAFTTGCVRKSINCRSDLLPLQTCHASQLGSSSGSSTGSSTTSGHPVAVVGRRMSSYNLFPRAVEKRAGFCFTCCPNDLCNRDCSMAHAHAASTTPPPTKTTTASSTTTSPATTTTTTTVPTTTTVRTTTTTTPTTTTMPTTTTTAPTTTTTTPTTTTTTPTTTAAPKCPADFKQYLKHCYYFSTDIKYWGEAAQICKVKGGYLAKIEDQLEENFIQSVIQPLVHNGQLPGYVWGYYIGAHLVQGVWQWGDGVPLNYTNWGTNEPDHPGEQNFGFIFLPGHYIGDYKWGSHKDMQGTSRYICEKDLV</sequence>
<dbReference type="Proteomes" id="UP000694844">
    <property type="component" value="Chromosome 3"/>
</dbReference>
<dbReference type="Gene3D" id="3.10.100.10">
    <property type="entry name" value="Mannose-Binding Protein A, subunit A"/>
    <property type="match status" value="1"/>
</dbReference>
<dbReference type="InterPro" id="IPR016187">
    <property type="entry name" value="CTDL_fold"/>
</dbReference>
<organism evidence="3 4">
    <name type="scientific">Crassostrea virginica</name>
    <name type="common">Eastern oyster</name>
    <dbReference type="NCBI Taxonomy" id="6565"/>
    <lineage>
        <taxon>Eukaryota</taxon>
        <taxon>Metazoa</taxon>
        <taxon>Spiralia</taxon>
        <taxon>Lophotrochozoa</taxon>
        <taxon>Mollusca</taxon>
        <taxon>Bivalvia</taxon>
        <taxon>Autobranchia</taxon>
        <taxon>Pteriomorphia</taxon>
        <taxon>Ostreida</taxon>
        <taxon>Ostreoidea</taxon>
        <taxon>Ostreidae</taxon>
        <taxon>Crassostrea</taxon>
    </lineage>
</organism>
<protein>
    <submittedName>
        <fullName evidence="4">Spore coat protein SP65-like isoform X1</fullName>
    </submittedName>
</protein>
<dbReference type="InterPro" id="IPR001304">
    <property type="entry name" value="C-type_lectin-like"/>
</dbReference>
<dbReference type="RefSeq" id="XP_022328533.1">
    <property type="nucleotide sequence ID" value="XM_022472825.1"/>
</dbReference>
<dbReference type="InterPro" id="IPR050111">
    <property type="entry name" value="C-type_lectin/snaclec_domain"/>
</dbReference>
<keyword evidence="3" id="KW-1185">Reference proteome</keyword>
<evidence type="ECO:0000313" key="3">
    <source>
        <dbReference type="Proteomes" id="UP000694844"/>
    </source>
</evidence>
<dbReference type="GeneID" id="111127590"/>
<name>A0A8B8DL86_CRAVI</name>
<gene>
    <name evidence="4" type="primary">LOC111127590</name>
</gene>
<dbReference type="AlphaFoldDB" id="A0A8B8DL86"/>
<feature type="compositionally biased region" description="Low complexity" evidence="1">
    <location>
        <begin position="279"/>
        <end position="343"/>
    </location>
</feature>
<evidence type="ECO:0000256" key="1">
    <source>
        <dbReference type="SAM" id="MobiDB-lite"/>
    </source>
</evidence>
<feature type="region of interest" description="Disordered" evidence="1">
    <location>
        <begin position="269"/>
        <end position="343"/>
    </location>
</feature>